<evidence type="ECO:0000256" key="2">
    <source>
        <dbReference type="ARBA" id="ARBA00022448"/>
    </source>
</evidence>
<comment type="caution">
    <text evidence="8">The sequence shown here is derived from an EMBL/GenBank/DDBJ whole genome shotgun (WGS) entry which is preliminary data.</text>
</comment>
<dbReference type="InterPro" id="IPR003593">
    <property type="entry name" value="AAA+_ATPase"/>
</dbReference>
<dbReference type="AlphaFoldDB" id="A0A2N4TZ64"/>
<feature type="region of interest" description="Disordered" evidence="6">
    <location>
        <begin position="254"/>
        <end position="293"/>
    </location>
</feature>
<reference evidence="8 9" key="1">
    <citation type="submission" date="2017-10" db="EMBL/GenBank/DDBJ databases">
        <title>Two draft genome sequences of Pusillimonas sp. strains isolated from a nitrate- and radionuclide-contaminated groundwater in Russia.</title>
        <authorList>
            <person name="Grouzdev D.S."/>
            <person name="Tourova T.P."/>
            <person name="Goeva M.A."/>
            <person name="Babich T.L."/>
            <person name="Sokolova D.S."/>
            <person name="Abdullin R."/>
            <person name="Poltaraus A.B."/>
            <person name="Toshchakov S.V."/>
            <person name="Nazina T.N."/>
        </authorList>
    </citation>
    <scope>NUCLEOTIDE SEQUENCE [LARGE SCALE GENOMIC DNA]</scope>
    <source>
        <strain evidence="8 9">JR1/69-3-13</strain>
    </source>
</reference>
<evidence type="ECO:0000259" key="7">
    <source>
        <dbReference type="PROSITE" id="PS50893"/>
    </source>
</evidence>
<evidence type="ECO:0000313" key="8">
    <source>
        <dbReference type="EMBL" id="PLC48057.1"/>
    </source>
</evidence>
<accession>A0A2N4TZ64</accession>
<keyword evidence="3" id="KW-1003">Cell membrane</keyword>
<evidence type="ECO:0000256" key="5">
    <source>
        <dbReference type="ARBA" id="ARBA00022840"/>
    </source>
</evidence>
<dbReference type="SMART" id="SM00382">
    <property type="entry name" value="AAA"/>
    <property type="match status" value="1"/>
</dbReference>
<evidence type="ECO:0000256" key="4">
    <source>
        <dbReference type="ARBA" id="ARBA00022741"/>
    </source>
</evidence>
<dbReference type="InterPro" id="IPR027417">
    <property type="entry name" value="P-loop_NTPase"/>
</dbReference>
<dbReference type="SUPFAM" id="SSF52540">
    <property type="entry name" value="P-loop containing nucleoside triphosphate hydrolases"/>
    <property type="match status" value="1"/>
</dbReference>
<dbReference type="GO" id="GO:0016020">
    <property type="term" value="C:membrane"/>
    <property type="evidence" value="ECO:0007669"/>
    <property type="project" value="InterPro"/>
</dbReference>
<comment type="similarity">
    <text evidence="1">Belongs to the ABC transporter superfamily.</text>
</comment>
<dbReference type="Pfam" id="PF14524">
    <property type="entry name" value="Wzt_C"/>
    <property type="match status" value="1"/>
</dbReference>
<evidence type="ECO:0000256" key="3">
    <source>
        <dbReference type="ARBA" id="ARBA00022475"/>
    </source>
</evidence>
<dbReference type="CDD" id="cd03220">
    <property type="entry name" value="ABC_KpsT_Wzt"/>
    <property type="match status" value="1"/>
</dbReference>
<keyword evidence="5 8" id="KW-0067">ATP-binding</keyword>
<evidence type="ECO:0000256" key="6">
    <source>
        <dbReference type="SAM" id="MobiDB-lite"/>
    </source>
</evidence>
<dbReference type="CDD" id="cd10147">
    <property type="entry name" value="Wzt_C-like"/>
    <property type="match status" value="1"/>
</dbReference>
<dbReference type="InterPro" id="IPR015860">
    <property type="entry name" value="ABC_transpr_TagH-like"/>
</dbReference>
<dbReference type="Gene3D" id="2.70.50.60">
    <property type="entry name" value="abc- transporter (atp binding component) like domain"/>
    <property type="match status" value="1"/>
</dbReference>
<keyword evidence="9" id="KW-1185">Reference proteome</keyword>
<dbReference type="InterPro" id="IPR050683">
    <property type="entry name" value="Bact_Polysacc_Export_ATP-bd"/>
</dbReference>
<evidence type="ECO:0000256" key="1">
    <source>
        <dbReference type="ARBA" id="ARBA00005417"/>
    </source>
</evidence>
<feature type="domain" description="ABC transporter" evidence="7">
    <location>
        <begin position="8"/>
        <end position="256"/>
    </location>
</feature>
<dbReference type="GO" id="GO:0140359">
    <property type="term" value="F:ABC-type transporter activity"/>
    <property type="evidence" value="ECO:0007669"/>
    <property type="project" value="InterPro"/>
</dbReference>
<dbReference type="EMBL" id="PDNW01000029">
    <property type="protein sequence ID" value="PLC48057.1"/>
    <property type="molecule type" value="Genomic_DNA"/>
</dbReference>
<dbReference type="GO" id="GO:0005524">
    <property type="term" value="F:ATP binding"/>
    <property type="evidence" value="ECO:0007669"/>
    <property type="project" value="UniProtKB-KW"/>
</dbReference>
<proteinExistence type="inferred from homology"/>
<dbReference type="Gene3D" id="3.40.50.300">
    <property type="entry name" value="P-loop containing nucleotide triphosphate hydrolases"/>
    <property type="match status" value="1"/>
</dbReference>
<keyword evidence="2" id="KW-0813">Transport</keyword>
<organism evidence="8 9">
    <name type="scientific">Pollutimonas subterranea</name>
    <dbReference type="NCBI Taxonomy" id="2045210"/>
    <lineage>
        <taxon>Bacteria</taxon>
        <taxon>Pseudomonadati</taxon>
        <taxon>Pseudomonadota</taxon>
        <taxon>Betaproteobacteria</taxon>
        <taxon>Burkholderiales</taxon>
        <taxon>Alcaligenaceae</taxon>
        <taxon>Pollutimonas</taxon>
    </lineage>
</organism>
<gene>
    <name evidence="8" type="ORF">CR159_20235</name>
</gene>
<feature type="compositionally biased region" description="Basic and acidic residues" evidence="6">
    <location>
        <begin position="274"/>
        <end position="288"/>
    </location>
</feature>
<dbReference type="Pfam" id="PF00005">
    <property type="entry name" value="ABC_tran"/>
    <property type="match status" value="1"/>
</dbReference>
<dbReference type="PROSITE" id="PS50893">
    <property type="entry name" value="ABC_TRANSPORTER_2"/>
    <property type="match status" value="1"/>
</dbReference>
<keyword evidence="3" id="KW-0472">Membrane</keyword>
<dbReference type="InterPro" id="IPR029439">
    <property type="entry name" value="Wzt_C"/>
</dbReference>
<dbReference type="RefSeq" id="WP_102075759.1">
    <property type="nucleotide sequence ID" value="NZ_PDNW01000029.1"/>
</dbReference>
<dbReference type="GO" id="GO:0016887">
    <property type="term" value="F:ATP hydrolysis activity"/>
    <property type="evidence" value="ECO:0007669"/>
    <property type="project" value="InterPro"/>
</dbReference>
<dbReference type="InterPro" id="IPR003439">
    <property type="entry name" value="ABC_transporter-like_ATP-bd"/>
</dbReference>
<dbReference type="PANTHER" id="PTHR46743">
    <property type="entry name" value="TEICHOIC ACIDS EXPORT ATP-BINDING PROTEIN TAGH"/>
    <property type="match status" value="1"/>
</dbReference>
<dbReference type="OrthoDB" id="9778870at2"/>
<dbReference type="Proteomes" id="UP000234190">
    <property type="component" value="Unassembled WGS sequence"/>
</dbReference>
<evidence type="ECO:0000313" key="9">
    <source>
        <dbReference type="Proteomes" id="UP000234190"/>
    </source>
</evidence>
<dbReference type="PANTHER" id="PTHR46743:SF2">
    <property type="entry name" value="TEICHOIC ACIDS EXPORT ATP-BINDING PROTEIN TAGH"/>
    <property type="match status" value="1"/>
</dbReference>
<keyword evidence="4" id="KW-0547">Nucleotide-binding</keyword>
<sequence length="473" mass="52928">MSSDEIAIRVQNLSKHYQIYDAPRDRLKQFIMPRLRQWAGKGHRQYFREFHALENVSFEIKRGETVGIIGRNGSGKSTLLQIICGTLTPTHGSIETKGRIAALLELGSGFNPEFTGRENVYMNASVLGLTQKEIDDRFDDIVAFADIGDFIEQPTKTYSSGMVVRLAFAVIAHVDADILVIDEALSVGDVFFVQKCMRFLREFMDHGTVLFVSHDTGAVLNLCEKAVWLHEGHVAALGNPKTVTERYLEKLYEEQQGPKADKKATGPMQAGADTDLRDAADKESDFPDTKIPTARKPLRDMRLDFINQTNYRNDIELFEFSPEAQSFGIGGVEITDVQLLDPMGNRLSWIVGGEDVQLVIRCRSRQVVQRPIVGFTVKDRLGQPIFVDNTYLTYADQSIPVAENDVFQATFAFTMPLIPTGDYTISVAIADGTQQAHVQHQWLHDALAFKVHASSVCMGLIGLPMERIELKKL</sequence>
<name>A0A2N4TZ64_9BURK</name>
<protein>
    <submittedName>
        <fullName evidence="8">ABC transporter ATP-binding protein</fullName>
    </submittedName>
</protein>